<evidence type="ECO:0000313" key="1">
    <source>
        <dbReference type="EMBL" id="ELP92826.1"/>
    </source>
</evidence>
<name>A0A0A1UC59_ENTIV</name>
<dbReference type="InterPro" id="IPR009030">
    <property type="entry name" value="Growth_fac_rcpt_cys_sf"/>
</dbReference>
<sequence>MCISCPSGFYLTSEHTCKEMLLAVICKVGYYYISKDCKQCDTSCYFCLDDKQSNETMLCLPFNELTQFCLKKTKNGCASCQTGYFFSNGRCSKCFETCLKCTSMTYCSECSDNYVNIDYTCHHHSIIQYCTAATNDRCTKCKSGMQLMTVGLFARLQSAMILYLGQL</sequence>
<gene>
    <name evidence="1" type="ORF">EIN_003790</name>
</gene>
<organism evidence="1 2">
    <name type="scientific">Entamoeba invadens IP1</name>
    <dbReference type="NCBI Taxonomy" id="370355"/>
    <lineage>
        <taxon>Eukaryota</taxon>
        <taxon>Amoebozoa</taxon>
        <taxon>Evosea</taxon>
        <taxon>Archamoebae</taxon>
        <taxon>Mastigamoebida</taxon>
        <taxon>Entamoebidae</taxon>
        <taxon>Entamoeba</taxon>
    </lineage>
</organism>
<keyword evidence="2" id="KW-1185">Reference proteome</keyword>
<dbReference type="GeneID" id="14891808"/>
<dbReference type="SUPFAM" id="SSF57184">
    <property type="entry name" value="Growth factor receptor domain"/>
    <property type="match status" value="1"/>
</dbReference>
<dbReference type="KEGG" id="eiv:EIN_003790"/>
<accession>A0A0A1UC59</accession>
<protein>
    <recommendedName>
        <fullName evidence="3">TNFR-Cys domain-containing protein</fullName>
    </recommendedName>
</protein>
<dbReference type="RefSeq" id="XP_004259597.1">
    <property type="nucleotide sequence ID" value="XM_004259549.1"/>
</dbReference>
<evidence type="ECO:0000313" key="2">
    <source>
        <dbReference type="Proteomes" id="UP000014680"/>
    </source>
</evidence>
<dbReference type="Proteomes" id="UP000014680">
    <property type="component" value="Unassembled WGS sequence"/>
</dbReference>
<dbReference type="OrthoDB" id="300641at2759"/>
<reference evidence="1 2" key="1">
    <citation type="submission" date="2012-10" db="EMBL/GenBank/DDBJ databases">
        <authorList>
            <person name="Zafar N."/>
            <person name="Inman J."/>
            <person name="Hall N."/>
            <person name="Lorenzi H."/>
            <person name="Caler E."/>
        </authorList>
    </citation>
    <scope>NUCLEOTIDE SEQUENCE [LARGE SCALE GENOMIC DNA]</scope>
    <source>
        <strain evidence="1 2">IP1</strain>
    </source>
</reference>
<dbReference type="VEuPathDB" id="AmoebaDB:EIN_003790"/>
<proteinExistence type="predicted"/>
<evidence type="ECO:0008006" key="3">
    <source>
        <dbReference type="Google" id="ProtNLM"/>
    </source>
</evidence>
<dbReference type="PANTHER" id="PTHR45756">
    <property type="entry name" value="PALMITOYLTRANSFERASE"/>
    <property type="match status" value="1"/>
</dbReference>
<dbReference type="AlphaFoldDB" id="A0A0A1UC59"/>
<dbReference type="InterPro" id="IPR053215">
    <property type="entry name" value="TKL_Ser/Thr_kinase"/>
</dbReference>
<dbReference type="EMBL" id="KB206326">
    <property type="protein sequence ID" value="ELP92826.1"/>
    <property type="molecule type" value="Genomic_DNA"/>
</dbReference>
<dbReference type="PANTHER" id="PTHR45756:SF1">
    <property type="entry name" value="PROTEIN KINASE DOMAIN CONTAINING PROTEIN"/>
    <property type="match status" value="1"/>
</dbReference>